<dbReference type="Proteomes" id="UP001652445">
    <property type="component" value="Unassembled WGS sequence"/>
</dbReference>
<keyword evidence="2" id="KW-1185">Reference proteome</keyword>
<evidence type="ECO:0000313" key="2">
    <source>
        <dbReference type="Proteomes" id="UP001652445"/>
    </source>
</evidence>
<sequence>MDKIGRNDLCPCMSSKKYKQCCGLTGKWEFFKRSGYNYYYEPFVLNELLSGDEIFLNFYRSERKKIKKNVLFFQSNTMNSSASFGHIGDNREQHYIQTKNIQIPLDASFHIAHEIQHLILCDEGYKMLFLKDNISNSDSGLNKYFNDMIYDPIVNGRLKTFGFDLLNYLQSGDEVQEKALITNTTEEGMIWIATLYVKKFLDYKNLYPEILAHEVGFNKLIEKNYPELIPVCNDLLRIVEANGYQTPSEAEASLRATLDCLNFNHILILLDV</sequence>
<dbReference type="EMBL" id="JAOQIO010000124">
    <property type="protein sequence ID" value="MCU6798011.1"/>
    <property type="molecule type" value="Genomic_DNA"/>
</dbReference>
<dbReference type="Gene3D" id="3.10.450.50">
    <property type="match status" value="1"/>
</dbReference>
<dbReference type="Pfam" id="PF02810">
    <property type="entry name" value="SEC-C"/>
    <property type="match status" value="1"/>
</dbReference>
<gene>
    <name evidence="1" type="ORF">OB236_38390</name>
</gene>
<evidence type="ECO:0000313" key="1">
    <source>
        <dbReference type="EMBL" id="MCU6798011.1"/>
    </source>
</evidence>
<reference evidence="1 2" key="1">
    <citation type="submission" date="2022-09" db="EMBL/GenBank/DDBJ databases">
        <authorList>
            <person name="Han X.L."/>
            <person name="Wang Q."/>
            <person name="Lu T."/>
        </authorList>
    </citation>
    <scope>NUCLEOTIDE SEQUENCE [LARGE SCALE GENOMIC DNA]</scope>
    <source>
        <strain evidence="1 2">WQ 127069</strain>
    </source>
</reference>
<dbReference type="InterPro" id="IPR004027">
    <property type="entry name" value="SEC_C_motif"/>
</dbReference>
<name>A0ABT2UVH1_9BACL</name>
<organism evidence="1 2">
    <name type="scientific">Paenibacillus baimaensis</name>
    <dbReference type="NCBI Taxonomy" id="2982185"/>
    <lineage>
        <taxon>Bacteria</taxon>
        <taxon>Bacillati</taxon>
        <taxon>Bacillota</taxon>
        <taxon>Bacilli</taxon>
        <taxon>Bacillales</taxon>
        <taxon>Paenibacillaceae</taxon>
        <taxon>Paenibacillus</taxon>
    </lineage>
</organism>
<protein>
    <submittedName>
        <fullName evidence="1">SEC-C metal-binding domain-containing protein</fullName>
    </submittedName>
</protein>
<dbReference type="RefSeq" id="WP_262688692.1">
    <property type="nucleotide sequence ID" value="NZ_JAOQIO010000124.1"/>
</dbReference>
<accession>A0ABT2UVH1</accession>
<proteinExistence type="predicted"/>
<dbReference type="SUPFAM" id="SSF103642">
    <property type="entry name" value="Sec-C motif"/>
    <property type="match status" value="1"/>
</dbReference>
<comment type="caution">
    <text evidence="1">The sequence shown here is derived from an EMBL/GenBank/DDBJ whole genome shotgun (WGS) entry which is preliminary data.</text>
</comment>